<dbReference type="GO" id="GO:0002161">
    <property type="term" value="F:aminoacyl-tRNA deacylase activity"/>
    <property type="evidence" value="ECO:0007669"/>
    <property type="project" value="InterPro"/>
</dbReference>
<evidence type="ECO:0000256" key="10">
    <source>
        <dbReference type="ARBA" id="ARBA00048359"/>
    </source>
</evidence>
<dbReference type="InterPro" id="IPR009008">
    <property type="entry name" value="Val/Leu/Ile-tRNA-synth_edit"/>
</dbReference>
<dbReference type="InterPro" id="IPR013155">
    <property type="entry name" value="M/V/L/I-tRNA-synth_anticd-bd"/>
</dbReference>
<evidence type="ECO:0000256" key="1">
    <source>
        <dbReference type="ARBA" id="ARBA00004173"/>
    </source>
</evidence>
<keyword evidence="4 11" id="KW-0436">Ligase</keyword>
<comment type="catalytic activity">
    <reaction evidence="10">
        <text>tRNA(Ile) + L-isoleucine + ATP = L-isoleucyl-tRNA(Ile) + AMP + diphosphate</text>
        <dbReference type="Rhea" id="RHEA:11060"/>
        <dbReference type="Rhea" id="RHEA-COMP:9666"/>
        <dbReference type="Rhea" id="RHEA-COMP:9695"/>
        <dbReference type="ChEBI" id="CHEBI:30616"/>
        <dbReference type="ChEBI" id="CHEBI:33019"/>
        <dbReference type="ChEBI" id="CHEBI:58045"/>
        <dbReference type="ChEBI" id="CHEBI:78442"/>
        <dbReference type="ChEBI" id="CHEBI:78528"/>
        <dbReference type="ChEBI" id="CHEBI:456215"/>
        <dbReference type="EC" id="6.1.1.5"/>
    </reaction>
</comment>
<keyword evidence="15" id="KW-1185">Reference proteome</keyword>
<dbReference type="PANTHER" id="PTHR42765:SF1">
    <property type="entry name" value="ISOLEUCINE--TRNA LIGASE, MITOCHONDRIAL"/>
    <property type="match status" value="1"/>
</dbReference>
<dbReference type="AlphaFoldDB" id="A0A8J9VSN9"/>
<dbReference type="GO" id="GO:0005739">
    <property type="term" value="C:mitochondrion"/>
    <property type="evidence" value="ECO:0007669"/>
    <property type="project" value="UniProtKB-SubCell"/>
</dbReference>
<evidence type="ECO:0000256" key="2">
    <source>
        <dbReference type="ARBA" id="ARBA00005594"/>
    </source>
</evidence>
<feature type="non-terminal residue" evidence="14">
    <location>
        <position position="948"/>
    </location>
</feature>
<dbReference type="InterPro" id="IPR002301">
    <property type="entry name" value="Ile-tRNA-ligase"/>
</dbReference>
<name>A0A8J9VSN9_9NEOP</name>
<keyword evidence="8 11" id="KW-0030">Aminoacyl-tRNA synthetase</keyword>
<dbReference type="GO" id="GO:0006428">
    <property type="term" value="P:isoleucyl-tRNA aminoacylation"/>
    <property type="evidence" value="ECO:0007669"/>
    <property type="project" value="InterPro"/>
</dbReference>
<gene>
    <name evidence="14" type="ORF">BINO364_LOCUS4228</name>
</gene>
<dbReference type="InterPro" id="IPR033708">
    <property type="entry name" value="Anticodon_Ile_BEm"/>
</dbReference>
<dbReference type="EMBL" id="OV170232">
    <property type="protein sequence ID" value="CAH0717642.1"/>
    <property type="molecule type" value="Genomic_DNA"/>
</dbReference>
<protein>
    <recommendedName>
        <fullName evidence="3">isoleucine--tRNA ligase</fullName>
        <ecNumber evidence="3">6.1.1.5</ecNumber>
    </recommendedName>
    <alternativeName>
        <fullName evidence="9">Isoleucyl-tRNA synthetase</fullName>
    </alternativeName>
</protein>
<evidence type="ECO:0000256" key="9">
    <source>
        <dbReference type="ARBA" id="ARBA00032665"/>
    </source>
</evidence>
<sequence length="948" mass="107855">MLLSRNFNILYSNYRKVTTKWTCITCVRSNSSAKPKTKAYSHTILFPKTDFPARSNVNKAEIQKRAKFSELYNWQREHLIGPEFVLHDGPPYANGDLHMGHAVNKIIKDINNRSQVLQGNKVHFIPGWDCHGLPIEFKALNTKKAKESKSSDPVNIRQIARSFALETVKKQKEAFESWGIMADWDKQCYLTLRKEYVQNQLRQFYKMYEFGLIYRALKPVYWSPSSKTALAEAELEYDPQFKSKEVYVKFPMDTLPEAVKSVATGKQISAIIWTTTPWTLVANKAIAYSSNMIYTVVTMSTRPDEMFLIAKDQIEDLEKVLGCEIRVLLEFDGKHLSGSTYTNGLTNETLPFLSADHVTAGKGTGLVHTAPAHGPDDFVVSLKNNITVECNVDEQGCYTNLGPDLDGLPVLSEGQEVVMKKLQNSILHQGTYIHSYPLDWRTKKPVIIRASHQWFIDTSALKEKALAALDKVSILPPSTSEQSRQGFRAQLEKRPYWCISRQRAWGVPIPVLYQGNNVIVDEAIVEHICSLMEEHGTDIWWTSDVNQLIPKDVASKYGLEKGEVAKGNDIMDIWLDSGLSWQTLGGRKASLYSEGIDQLTGWFQASLLTSLALKGDAPYESIFVHGFVVDEKKRKMSKSIGNVIDPASIIHGDKKQAAYGVDTLRWWAASHATQHSQIVISKKLLEDCQNEVIRIRNIIKYLLGVINDLQKPDFDHKPDLNYFDQYIVNECHTFLDQIKDHYNNFRYNHVAQSILFFISNKISGLYCHSIKDRLYCSPKDSNERITAQLAIHTILISISKAIGPILPHLIEEAWQYHPLYEKPFYFTQNFSILPQNDIDGSLMDAILNIKRDVCVVAKNENIKKFELNLKVNSNLFSELNKLNIFDGVNDSVLCEILEVSAVNLFENGGKLEIELIQSKKEQCLRCRKYNAIENSDKCLRCEKAVSLL</sequence>
<dbReference type="Gene3D" id="1.10.730.20">
    <property type="match status" value="1"/>
</dbReference>
<evidence type="ECO:0000259" key="13">
    <source>
        <dbReference type="Pfam" id="PF08264"/>
    </source>
</evidence>
<dbReference type="GO" id="GO:0000049">
    <property type="term" value="F:tRNA binding"/>
    <property type="evidence" value="ECO:0007669"/>
    <property type="project" value="InterPro"/>
</dbReference>
<dbReference type="InterPro" id="IPR009080">
    <property type="entry name" value="tRNAsynth_Ia_anticodon-bd"/>
</dbReference>
<proteinExistence type="inferred from homology"/>
<keyword evidence="6 11" id="KW-0067">ATP-binding</keyword>
<accession>A0A8J9VSN9</accession>
<evidence type="ECO:0000256" key="3">
    <source>
        <dbReference type="ARBA" id="ARBA00013165"/>
    </source>
</evidence>
<dbReference type="FunFam" id="3.90.740.10:FF:000009">
    <property type="entry name" value="Isoleucyl-tRNA synthetase 2, mitochondrial"/>
    <property type="match status" value="1"/>
</dbReference>
<evidence type="ECO:0000256" key="7">
    <source>
        <dbReference type="ARBA" id="ARBA00022917"/>
    </source>
</evidence>
<dbReference type="Gene3D" id="3.40.50.620">
    <property type="entry name" value="HUPs"/>
    <property type="match status" value="2"/>
</dbReference>
<dbReference type="Gene3D" id="3.90.740.10">
    <property type="entry name" value="Valyl/Leucyl/Isoleucyl-tRNA synthetase, editing domain"/>
    <property type="match status" value="1"/>
</dbReference>
<dbReference type="SUPFAM" id="SSF52374">
    <property type="entry name" value="Nucleotidylyl transferase"/>
    <property type="match status" value="1"/>
</dbReference>
<keyword evidence="7 11" id="KW-0648">Protein biosynthesis</keyword>
<dbReference type="InterPro" id="IPR002300">
    <property type="entry name" value="aa-tRNA-synth_Ia"/>
</dbReference>
<dbReference type="EC" id="6.1.1.5" evidence="3"/>
<dbReference type="PANTHER" id="PTHR42765">
    <property type="entry name" value="SOLEUCYL-TRNA SYNTHETASE"/>
    <property type="match status" value="1"/>
</dbReference>
<dbReference type="InterPro" id="IPR050081">
    <property type="entry name" value="Ile-tRNA_ligase"/>
</dbReference>
<comment type="similarity">
    <text evidence="2 11">Belongs to the class-I aminoacyl-tRNA synthetase family.</text>
</comment>
<dbReference type="OrthoDB" id="10264412at2759"/>
<feature type="domain" description="Methionyl/Valyl/Leucyl/Isoleucyl-tRNA synthetase anticodon-binding" evidence="13">
    <location>
        <begin position="724"/>
        <end position="853"/>
    </location>
</feature>
<dbReference type="SUPFAM" id="SSF50677">
    <property type="entry name" value="ValRS/IleRS/LeuRS editing domain"/>
    <property type="match status" value="1"/>
</dbReference>
<evidence type="ECO:0000256" key="6">
    <source>
        <dbReference type="ARBA" id="ARBA00022840"/>
    </source>
</evidence>
<dbReference type="GO" id="GO:0032543">
    <property type="term" value="P:mitochondrial translation"/>
    <property type="evidence" value="ECO:0007669"/>
    <property type="project" value="TreeGrafter"/>
</dbReference>
<reference evidence="14" key="1">
    <citation type="submission" date="2021-12" db="EMBL/GenBank/DDBJ databases">
        <authorList>
            <person name="Martin H S."/>
        </authorList>
    </citation>
    <scope>NUCLEOTIDE SEQUENCE</scope>
</reference>
<evidence type="ECO:0000256" key="4">
    <source>
        <dbReference type="ARBA" id="ARBA00022598"/>
    </source>
</evidence>
<evidence type="ECO:0000256" key="11">
    <source>
        <dbReference type="RuleBase" id="RU363035"/>
    </source>
</evidence>
<evidence type="ECO:0000313" key="14">
    <source>
        <dbReference type="EMBL" id="CAH0717642.1"/>
    </source>
</evidence>
<dbReference type="SUPFAM" id="SSF47323">
    <property type="entry name" value="Anticodon-binding domain of a subclass of class I aminoacyl-tRNA synthetases"/>
    <property type="match status" value="1"/>
</dbReference>
<evidence type="ECO:0000256" key="8">
    <source>
        <dbReference type="ARBA" id="ARBA00023146"/>
    </source>
</evidence>
<comment type="subcellular location">
    <subcellularLocation>
        <location evidence="1">Mitochondrion</location>
    </subcellularLocation>
</comment>
<evidence type="ECO:0000259" key="12">
    <source>
        <dbReference type="Pfam" id="PF00133"/>
    </source>
</evidence>
<dbReference type="InterPro" id="IPR001412">
    <property type="entry name" value="aa-tRNA-synth_I_CS"/>
</dbReference>
<dbReference type="Gene3D" id="1.10.10.830">
    <property type="entry name" value="Ile-tRNA synthetase CP2 domain-like"/>
    <property type="match status" value="1"/>
</dbReference>
<keyword evidence="5 11" id="KW-0547">Nucleotide-binding</keyword>
<organism evidence="14 15">
    <name type="scientific">Brenthis ino</name>
    <name type="common">lesser marbled fritillary</name>
    <dbReference type="NCBI Taxonomy" id="405034"/>
    <lineage>
        <taxon>Eukaryota</taxon>
        <taxon>Metazoa</taxon>
        <taxon>Ecdysozoa</taxon>
        <taxon>Arthropoda</taxon>
        <taxon>Hexapoda</taxon>
        <taxon>Insecta</taxon>
        <taxon>Pterygota</taxon>
        <taxon>Neoptera</taxon>
        <taxon>Endopterygota</taxon>
        <taxon>Lepidoptera</taxon>
        <taxon>Glossata</taxon>
        <taxon>Ditrysia</taxon>
        <taxon>Papilionoidea</taxon>
        <taxon>Nymphalidae</taxon>
        <taxon>Heliconiinae</taxon>
        <taxon>Argynnini</taxon>
        <taxon>Brenthis</taxon>
    </lineage>
</organism>
<feature type="domain" description="Aminoacyl-tRNA synthetase class Ia" evidence="12">
    <location>
        <begin position="81"/>
        <end position="677"/>
    </location>
</feature>
<evidence type="ECO:0000313" key="15">
    <source>
        <dbReference type="Proteomes" id="UP000838878"/>
    </source>
</evidence>
<dbReference type="InterPro" id="IPR014729">
    <property type="entry name" value="Rossmann-like_a/b/a_fold"/>
</dbReference>
<dbReference type="CDD" id="cd07960">
    <property type="entry name" value="Anticodon_Ia_Ile_BEm"/>
    <property type="match status" value="1"/>
</dbReference>
<dbReference type="PRINTS" id="PR00984">
    <property type="entry name" value="TRNASYNTHILE"/>
</dbReference>
<dbReference type="Pfam" id="PF00133">
    <property type="entry name" value="tRNA-synt_1"/>
    <property type="match status" value="1"/>
</dbReference>
<dbReference type="FunFam" id="3.40.50.620:FF:000111">
    <property type="entry name" value="Mitochondrial isoleucyl-tRNA synthetase"/>
    <property type="match status" value="1"/>
</dbReference>
<dbReference type="GO" id="GO:0005524">
    <property type="term" value="F:ATP binding"/>
    <property type="evidence" value="ECO:0007669"/>
    <property type="project" value="UniProtKB-KW"/>
</dbReference>
<dbReference type="PROSITE" id="PS00178">
    <property type="entry name" value="AA_TRNA_LIGASE_I"/>
    <property type="match status" value="1"/>
</dbReference>
<dbReference type="Pfam" id="PF08264">
    <property type="entry name" value="Anticodon_1"/>
    <property type="match status" value="1"/>
</dbReference>
<dbReference type="Proteomes" id="UP000838878">
    <property type="component" value="Chromosome 12"/>
</dbReference>
<evidence type="ECO:0000256" key="5">
    <source>
        <dbReference type="ARBA" id="ARBA00022741"/>
    </source>
</evidence>
<dbReference type="NCBIfam" id="TIGR00392">
    <property type="entry name" value="ileS"/>
    <property type="match status" value="1"/>
</dbReference>
<dbReference type="GO" id="GO:0004822">
    <property type="term" value="F:isoleucine-tRNA ligase activity"/>
    <property type="evidence" value="ECO:0007669"/>
    <property type="project" value="UniProtKB-EC"/>
</dbReference>